<evidence type="ECO:0000313" key="3">
    <source>
        <dbReference type="Proteomes" id="UP000823749"/>
    </source>
</evidence>
<evidence type="ECO:0000256" key="1">
    <source>
        <dbReference type="SAM" id="MobiDB-lite"/>
    </source>
</evidence>
<feature type="region of interest" description="Disordered" evidence="1">
    <location>
        <begin position="1"/>
        <end position="21"/>
    </location>
</feature>
<keyword evidence="3" id="KW-1185">Reference proteome</keyword>
<accession>A0AAV6LSB8</accession>
<reference evidence="2" key="1">
    <citation type="submission" date="2020-08" db="EMBL/GenBank/DDBJ databases">
        <title>Plant Genome Project.</title>
        <authorList>
            <person name="Zhang R.-G."/>
        </authorList>
    </citation>
    <scope>NUCLEOTIDE SEQUENCE</scope>
    <source>
        <strain evidence="2">WSP0</strain>
        <tissue evidence="2">Leaf</tissue>
    </source>
</reference>
<dbReference type="AlphaFoldDB" id="A0AAV6LSB8"/>
<evidence type="ECO:0000313" key="2">
    <source>
        <dbReference type="EMBL" id="KAG5567619.1"/>
    </source>
</evidence>
<protein>
    <submittedName>
        <fullName evidence="2">Uncharacterized protein</fullName>
    </submittedName>
</protein>
<comment type="caution">
    <text evidence="2">The sequence shown here is derived from an EMBL/GenBank/DDBJ whole genome shotgun (WGS) entry which is preliminary data.</text>
</comment>
<sequence length="122" mass="13673">MSLHSKQMQQRENRNSNNPQPLGICQRLLNFIMNILTAQGLPRLTNPPASQSIPVPVEGSSAFWEEHDYHPENSNSEIRVDFRHTNGLEHHAAKNDNAIVNGEKGGFRPVEIGIVRPTRNAS</sequence>
<gene>
    <name evidence="2" type="ORF">RHGRI_002981</name>
</gene>
<organism evidence="2 3">
    <name type="scientific">Rhododendron griersonianum</name>
    <dbReference type="NCBI Taxonomy" id="479676"/>
    <lineage>
        <taxon>Eukaryota</taxon>
        <taxon>Viridiplantae</taxon>
        <taxon>Streptophyta</taxon>
        <taxon>Embryophyta</taxon>
        <taxon>Tracheophyta</taxon>
        <taxon>Spermatophyta</taxon>
        <taxon>Magnoliopsida</taxon>
        <taxon>eudicotyledons</taxon>
        <taxon>Gunneridae</taxon>
        <taxon>Pentapetalae</taxon>
        <taxon>asterids</taxon>
        <taxon>Ericales</taxon>
        <taxon>Ericaceae</taxon>
        <taxon>Ericoideae</taxon>
        <taxon>Rhodoreae</taxon>
        <taxon>Rhododendron</taxon>
    </lineage>
</organism>
<dbReference type="Proteomes" id="UP000823749">
    <property type="component" value="Chromosome 1"/>
</dbReference>
<dbReference type="EMBL" id="JACTNZ010000001">
    <property type="protein sequence ID" value="KAG5567619.1"/>
    <property type="molecule type" value="Genomic_DNA"/>
</dbReference>
<proteinExistence type="predicted"/>
<name>A0AAV6LSB8_9ERIC</name>